<name>A0A6J4L0Q2_9ACTN</name>
<accession>A0A6J4L0Q2</accession>
<sequence>DRGARAGRRGGARSGPATRGAVLARALPPDRGGGGPRRCLRCPARLPRRDLRRQGLRRLVRQQRRHRGAHRLPRGPARRRRPALDRGHRRARHPDLQQRGRHPPPPVPRV</sequence>
<proteinExistence type="predicted"/>
<dbReference type="EMBL" id="CADCUH010000020">
    <property type="protein sequence ID" value="CAA9319139.1"/>
    <property type="molecule type" value="Genomic_DNA"/>
</dbReference>
<feature type="compositionally biased region" description="Low complexity" evidence="1">
    <location>
        <begin position="14"/>
        <end position="30"/>
    </location>
</feature>
<protein>
    <submittedName>
        <fullName evidence="2">Uncharacterized protein</fullName>
    </submittedName>
</protein>
<feature type="compositionally biased region" description="Basic residues" evidence="1">
    <location>
        <begin position="54"/>
        <end position="92"/>
    </location>
</feature>
<feature type="non-terminal residue" evidence="2">
    <location>
        <position position="1"/>
    </location>
</feature>
<feature type="non-terminal residue" evidence="2">
    <location>
        <position position="110"/>
    </location>
</feature>
<evidence type="ECO:0000313" key="2">
    <source>
        <dbReference type="EMBL" id="CAA9319139.1"/>
    </source>
</evidence>
<feature type="compositionally biased region" description="Basic residues" evidence="1">
    <location>
        <begin position="1"/>
        <end position="11"/>
    </location>
</feature>
<organism evidence="2">
    <name type="scientific">uncultured Nocardioidaceae bacterium</name>
    <dbReference type="NCBI Taxonomy" id="253824"/>
    <lineage>
        <taxon>Bacteria</taxon>
        <taxon>Bacillati</taxon>
        <taxon>Actinomycetota</taxon>
        <taxon>Actinomycetes</taxon>
        <taxon>Propionibacteriales</taxon>
        <taxon>Nocardioidaceae</taxon>
        <taxon>environmental samples</taxon>
    </lineage>
</organism>
<evidence type="ECO:0000256" key="1">
    <source>
        <dbReference type="SAM" id="MobiDB-lite"/>
    </source>
</evidence>
<reference evidence="2" key="1">
    <citation type="submission" date="2020-02" db="EMBL/GenBank/DDBJ databases">
        <authorList>
            <person name="Meier V. D."/>
        </authorList>
    </citation>
    <scope>NUCLEOTIDE SEQUENCE</scope>
    <source>
        <strain evidence="2">AVDCRST_MAG36</strain>
    </source>
</reference>
<dbReference type="AlphaFoldDB" id="A0A6J4L0Q2"/>
<feature type="region of interest" description="Disordered" evidence="1">
    <location>
        <begin position="1"/>
        <end position="110"/>
    </location>
</feature>
<gene>
    <name evidence="2" type="ORF">AVDCRST_MAG36-297</name>
</gene>